<dbReference type="STRING" id="619304.SAMN05421760_102360"/>
<dbReference type="RefSeq" id="WP_054341495.1">
    <property type="nucleotide sequence ID" value="NZ_FTOE01000002.1"/>
</dbReference>
<organism evidence="7 8">
    <name type="scientific">Neptunomonas antarctica</name>
    <dbReference type="NCBI Taxonomy" id="619304"/>
    <lineage>
        <taxon>Bacteria</taxon>
        <taxon>Pseudomonadati</taxon>
        <taxon>Pseudomonadota</taxon>
        <taxon>Gammaproteobacteria</taxon>
        <taxon>Oceanospirillales</taxon>
        <taxon>Oceanospirillaceae</taxon>
        <taxon>Neptunomonas</taxon>
    </lineage>
</organism>
<dbReference type="EMBL" id="FTOE01000002">
    <property type="protein sequence ID" value="SIS59719.1"/>
    <property type="molecule type" value="Genomic_DNA"/>
</dbReference>
<evidence type="ECO:0000313" key="8">
    <source>
        <dbReference type="Proteomes" id="UP000185999"/>
    </source>
</evidence>
<dbReference type="PANTHER" id="PTHR30086">
    <property type="entry name" value="ARGININE EXPORTER PROTEIN ARGO"/>
    <property type="match status" value="1"/>
</dbReference>
<dbReference type="AlphaFoldDB" id="A0A1N7KDU2"/>
<dbReference type="GO" id="GO:0005886">
    <property type="term" value="C:plasma membrane"/>
    <property type="evidence" value="ECO:0007669"/>
    <property type="project" value="UniProtKB-SubCell"/>
</dbReference>
<evidence type="ECO:0000256" key="5">
    <source>
        <dbReference type="ARBA" id="ARBA00023136"/>
    </source>
</evidence>
<name>A0A1N7KDU2_9GAMM</name>
<reference evidence="8" key="1">
    <citation type="submission" date="2017-01" db="EMBL/GenBank/DDBJ databases">
        <authorList>
            <person name="Varghese N."/>
            <person name="Submissions S."/>
        </authorList>
    </citation>
    <scope>NUCLEOTIDE SEQUENCE [LARGE SCALE GENOMIC DNA]</scope>
    <source>
        <strain evidence="8">DSM 22306</strain>
    </source>
</reference>
<evidence type="ECO:0000256" key="3">
    <source>
        <dbReference type="ARBA" id="ARBA00022692"/>
    </source>
</evidence>
<keyword evidence="4 6" id="KW-1133">Transmembrane helix</keyword>
<evidence type="ECO:0000256" key="1">
    <source>
        <dbReference type="ARBA" id="ARBA00004651"/>
    </source>
</evidence>
<accession>A0A1N7KDU2</accession>
<gene>
    <name evidence="7" type="ORF">SAMN05421760_102360</name>
</gene>
<proteinExistence type="predicted"/>
<feature type="transmembrane region" description="Helical" evidence="6">
    <location>
        <begin position="188"/>
        <end position="206"/>
    </location>
</feature>
<dbReference type="GO" id="GO:0015171">
    <property type="term" value="F:amino acid transmembrane transporter activity"/>
    <property type="evidence" value="ECO:0007669"/>
    <property type="project" value="TreeGrafter"/>
</dbReference>
<dbReference type="OrthoDB" id="9804822at2"/>
<sequence length="211" mass="22903">MTDAQFIAFLIAITLLTISPGVDTLLVLRNTSRGGWKDGFVSSLGICSGLFVHATISAIGISMILLQSAWAFGLLKLVGAVYLIWLGIQSLRSLNKMQLDTAGLITAGNFNWPRSVREGLLSNVLNPKPIIFYMAFLPQFVDPNANLLTQSLGLASIHFVIGMIWLSALTFLLCHIKGWGLGGRAEKWLQGMTGCVMVALGLRLALENKEL</sequence>
<dbReference type="InterPro" id="IPR001123">
    <property type="entry name" value="LeuE-type"/>
</dbReference>
<dbReference type="PIRSF" id="PIRSF006324">
    <property type="entry name" value="LeuE"/>
    <property type="match status" value="1"/>
</dbReference>
<evidence type="ECO:0000256" key="6">
    <source>
        <dbReference type="SAM" id="Phobius"/>
    </source>
</evidence>
<keyword evidence="8" id="KW-1185">Reference proteome</keyword>
<dbReference type="PANTHER" id="PTHR30086:SF20">
    <property type="entry name" value="ARGININE EXPORTER PROTEIN ARGO-RELATED"/>
    <property type="match status" value="1"/>
</dbReference>
<dbReference type="Proteomes" id="UP000185999">
    <property type="component" value="Unassembled WGS sequence"/>
</dbReference>
<keyword evidence="3 6" id="KW-0812">Transmembrane</keyword>
<dbReference type="Pfam" id="PF01810">
    <property type="entry name" value="LysE"/>
    <property type="match status" value="1"/>
</dbReference>
<feature type="transmembrane region" description="Helical" evidence="6">
    <location>
        <begin position="40"/>
        <end position="64"/>
    </location>
</feature>
<keyword evidence="5 6" id="KW-0472">Membrane</keyword>
<keyword evidence="2" id="KW-1003">Cell membrane</keyword>
<evidence type="ECO:0000256" key="2">
    <source>
        <dbReference type="ARBA" id="ARBA00022475"/>
    </source>
</evidence>
<feature type="transmembrane region" description="Helical" evidence="6">
    <location>
        <begin position="6"/>
        <end position="28"/>
    </location>
</feature>
<evidence type="ECO:0000256" key="4">
    <source>
        <dbReference type="ARBA" id="ARBA00022989"/>
    </source>
</evidence>
<feature type="transmembrane region" description="Helical" evidence="6">
    <location>
        <begin position="153"/>
        <end position="176"/>
    </location>
</feature>
<evidence type="ECO:0000313" key="7">
    <source>
        <dbReference type="EMBL" id="SIS59719.1"/>
    </source>
</evidence>
<protein>
    <submittedName>
        <fullName evidence="7">Resistance to homoserine/threonine (RhtB) family protein</fullName>
    </submittedName>
</protein>
<feature type="transmembrane region" description="Helical" evidence="6">
    <location>
        <begin position="70"/>
        <end position="88"/>
    </location>
</feature>
<comment type="subcellular location">
    <subcellularLocation>
        <location evidence="1">Cell membrane</location>
        <topology evidence="1">Multi-pass membrane protein</topology>
    </subcellularLocation>
</comment>